<sequence>MAAEQRRDLRLPKNFRVEIKEFKFPLARQPKFEVTCADISAGGMKVECRKKFEAGTKLQVKIFIPSFNKYHPGFFKVFESDSGQFLQAIAEVVRADDVVPLTSYAMGVKFLDVDQDDWTALRNFIMRSSK</sequence>
<feature type="domain" description="PilZ" evidence="1">
    <location>
        <begin position="5"/>
        <end position="126"/>
    </location>
</feature>
<dbReference type="EMBL" id="AP017378">
    <property type="protein sequence ID" value="BBD07213.1"/>
    <property type="molecule type" value="Genomic_DNA"/>
</dbReference>
<protein>
    <submittedName>
        <fullName evidence="2">Type IV pilus assembly PilZ</fullName>
    </submittedName>
</protein>
<dbReference type="OrthoDB" id="5465017at2"/>
<evidence type="ECO:0000313" key="2">
    <source>
        <dbReference type="EMBL" id="BBD07213.1"/>
    </source>
</evidence>
<dbReference type="GO" id="GO:0035438">
    <property type="term" value="F:cyclic-di-GMP binding"/>
    <property type="evidence" value="ECO:0007669"/>
    <property type="project" value="InterPro"/>
</dbReference>
<dbReference type="RefSeq" id="WP_126376248.1">
    <property type="nucleotide sequence ID" value="NZ_AP017378.1"/>
</dbReference>
<evidence type="ECO:0000259" key="1">
    <source>
        <dbReference type="Pfam" id="PF07238"/>
    </source>
</evidence>
<reference evidence="2 3" key="1">
    <citation type="journal article" date="2018" name="Sci. Adv.">
        <title>Multi-heme cytochromes provide a pathway for survival in energy-limited environments.</title>
        <authorList>
            <person name="Deng X."/>
            <person name="Dohmae N."/>
            <person name="Nealson K.H."/>
            <person name="Hashimoto K."/>
            <person name="Okamoto A."/>
        </authorList>
    </citation>
    <scope>NUCLEOTIDE SEQUENCE [LARGE SCALE GENOMIC DNA]</scope>
    <source>
        <strain evidence="2 3">IS5</strain>
    </source>
</reference>
<dbReference type="AlphaFoldDB" id="A0A2Z6AVG7"/>
<organism evidence="2 3">
    <name type="scientific">Desulfovibrio ferrophilus</name>
    <dbReference type="NCBI Taxonomy" id="241368"/>
    <lineage>
        <taxon>Bacteria</taxon>
        <taxon>Pseudomonadati</taxon>
        <taxon>Thermodesulfobacteriota</taxon>
        <taxon>Desulfovibrionia</taxon>
        <taxon>Desulfovibrionales</taxon>
        <taxon>Desulfovibrionaceae</taxon>
        <taxon>Desulfovibrio</taxon>
    </lineage>
</organism>
<evidence type="ECO:0000313" key="3">
    <source>
        <dbReference type="Proteomes" id="UP000269883"/>
    </source>
</evidence>
<accession>A0A2Z6AVG7</accession>
<dbReference type="SUPFAM" id="SSF141371">
    <property type="entry name" value="PilZ domain-like"/>
    <property type="match status" value="1"/>
</dbReference>
<dbReference type="Gene3D" id="2.40.10.220">
    <property type="entry name" value="predicted glycosyltransferase like domains"/>
    <property type="match status" value="1"/>
</dbReference>
<dbReference type="Pfam" id="PF07238">
    <property type="entry name" value="PilZ"/>
    <property type="match status" value="1"/>
</dbReference>
<gene>
    <name evidence="2" type="ORF">DFE_0487</name>
</gene>
<proteinExistence type="predicted"/>
<dbReference type="KEGG" id="dfl:DFE_0487"/>
<dbReference type="Proteomes" id="UP000269883">
    <property type="component" value="Chromosome"/>
</dbReference>
<keyword evidence="3" id="KW-1185">Reference proteome</keyword>
<dbReference type="InterPro" id="IPR009875">
    <property type="entry name" value="PilZ_domain"/>
</dbReference>
<name>A0A2Z6AVG7_9BACT</name>